<evidence type="ECO:0000313" key="3">
    <source>
        <dbReference type="Proteomes" id="UP001497482"/>
    </source>
</evidence>
<sequence length="119" mass="12968">MSQIPYPLCTARRRIIETHGLTRGRAAEQRTSPGGHGPAQRTHTGDVTAARRTENTHAWYGERGQENPSPAVVTARAEEGEHSRRGQGGSGTENTHSVVTARADRRTLTGWSRRSRGTA</sequence>
<organism evidence="2 3">
    <name type="scientific">Knipowitschia caucasica</name>
    <name type="common">Caucasian dwarf goby</name>
    <name type="synonym">Pomatoschistus caucasicus</name>
    <dbReference type="NCBI Taxonomy" id="637954"/>
    <lineage>
        <taxon>Eukaryota</taxon>
        <taxon>Metazoa</taxon>
        <taxon>Chordata</taxon>
        <taxon>Craniata</taxon>
        <taxon>Vertebrata</taxon>
        <taxon>Euteleostomi</taxon>
        <taxon>Actinopterygii</taxon>
        <taxon>Neopterygii</taxon>
        <taxon>Teleostei</taxon>
        <taxon>Neoteleostei</taxon>
        <taxon>Acanthomorphata</taxon>
        <taxon>Gobiaria</taxon>
        <taxon>Gobiiformes</taxon>
        <taxon>Gobioidei</taxon>
        <taxon>Gobiidae</taxon>
        <taxon>Gobiinae</taxon>
        <taxon>Knipowitschia</taxon>
    </lineage>
</organism>
<protein>
    <submittedName>
        <fullName evidence="2">Uncharacterized protein</fullName>
    </submittedName>
</protein>
<reference evidence="2 3" key="1">
    <citation type="submission" date="2024-04" db="EMBL/GenBank/DDBJ databases">
        <authorList>
            <person name="Waldvogel A.-M."/>
            <person name="Schoenle A."/>
        </authorList>
    </citation>
    <scope>NUCLEOTIDE SEQUENCE [LARGE SCALE GENOMIC DNA]</scope>
</reference>
<dbReference type="EMBL" id="OZ035827">
    <property type="protein sequence ID" value="CAL1605130.1"/>
    <property type="molecule type" value="Genomic_DNA"/>
</dbReference>
<proteinExistence type="predicted"/>
<dbReference type="AlphaFoldDB" id="A0AAV2LVN5"/>
<name>A0AAV2LVN5_KNICA</name>
<dbReference type="Proteomes" id="UP001497482">
    <property type="component" value="Chromosome 5"/>
</dbReference>
<accession>A0AAV2LVN5</accession>
<gene>
    <name evidence="2" type="ORF">KC01_LOCUS32551</name>
</gene>
<keyword evidence="3" id="KW-1185">Reference proteome</keyword>
<feature type="region of interest" description="Disordered" evidence="1">
    <location>
        <begin position="17"/>
        <end position="119"/>
    </location>
</feature>
<evidence type="ECO:0000313" key="2">
    <source>
        <dbReference type="EMBL" id="CAL1605130.1"/>
    </source>
</evidence>
<evidence type="ECO:0000256" key="1">
    <source>
        <dbReference type="SAM" id="MobiDB-lite"/>
    </source>
</evidence>